<dbReference type="InterPro" id="IPR000792">
    <property type="entry name" value="Tscrpt_reg_LuxR_C"/>
</dbReference>
<dbReference type="Gene3D" id="1.10.10.10">
    <property type="entry name" value="Winged helix-like DNA-binding domain superfamily/Winged helix DNA-binding domain"/>
    <property type="match status" value="1"/>
</dbReference>
<keyword evidence="3" id="KW-0804">Transcription</keyword>
<dbReference type="PANTHER" id="PTHR44688">
    <property type="entry name" value="DNA-BINDING TRANSCRIPTIONAL ACTIVATOR DEVR_DOSR"/>
    <property type="match status" value="1"/>
</dbReference>
<dbReference type="InterPro" id="IPR036388">
    <property type="entry name" value="WH-like_DNA-bd_sf"/>
</dbReference>
<dbReference type="Pfam" id="PF00196">
    <property type="entry name" value="GerE"/>
    <property type="match status" value="1"/>
</dbReference>
<keyword evidence="2" id="KW-0238">DNA-binding</keyword>
<dbReference type="Proteomes" id="UP000220629">
    <property type="component" value="Unassembled WGS sequence"/>
</dbReference>
<comment type="caution">
    <text evidence="5">The sequence shown here is derived from an EMBL/GenBank/DDBJ whole genome shotgun (WGS) entry which is preliminary data.</text>
</comment>
<proteinExistence type="predicted"/>
<evidence type="ECO:0000259" key="4">
    <source>
        <dbReference type="PROSITE" id="PS50043"/>
    </source>
</evidence>
<dbReference type="CDD" id="cd06170">
    <property type="entry name" value="LuxR_C_like"/>
    <property type="match status" value="1"/>
</dbReference>
<protein>
    <submittedName>
        <fullName evidence="5">N-acyl homoserine lactone transcriptional regulator</fullName>
    </submittedName>
</protein>
<gene>
    <name evidence="5" type="ORF">CRM94_16365</name>
</gene>
<dbReference type="EMBL" id="PDDY01000002">
    <property type="protein sequence ID" value="PEH40673.1"/>
    <property type="molecule type" value="Genomic_DNA"/>
</dbReference>
<name>A0A2A7SB57_BURGA</name>
<dbReference type="PANTHER" id="PTHR44688:SF16">
    <property type="entry name" value="DNA-BINDING TRANSCRIPTIONAL ACTIVATOR DEVR_DOSR"/>
    <property type="match status" value="1"/>
</dbReference>
<dbReference type="AlphaFoldDB" id="A0A2A7SB57"/>
<dbReference type="Gene3D" id="3.30.450.80">
    <property type="entry name" value="Transcription factor LuxR-like, autoinducer-binding domain"/>
    <property type="match status" value="1"/>
</dbReference>
<dbReference type="GO" id="GO:0003677">
    <property type="term" value="F:DNA binding"/>
    <property type="evidence" value="ECO:0007669"/>
    <property type="project" value="UniProtKB-KW"/>
</dbReference>
<reference evidence="6" key="1">
    <citation type="submission" date="2017-09" db="EMBL/GenBank/DDBJ databases">
        <title>FDA dAtabase for Regulatory Grade micrObial Sequences (FDA-ARGOS): Supporting development and validation of Infectious Disease Dx tests.</title>
        <authorList>
            <person name="Minogue T."/>
            <person name="Wolcott M."/>
            <person name="Wasieloski L."/>
            <person name="Aguilar W."/>
            <person name="Moore D."/>
            <person name="Tallon L."/>
            <person name="Sadzewicz L."/>
            <person name="Ott S."/>
            <person name="Zhao X."/>
            <person name="Nagaraj S."/>
            <person name="Vavikolanu K."/>
            <person name="Aluvathingal J."/>
            <person name="Nadendla S."/>
            <person name="Sichtig H."/>
        </authorList>
    </citation>
    <scope>NUCLEOTIDE SEQUENCE [LARGE SCALE GENOMIC DNA]</scope>
    <source>
        <strain evidence="6">FDAARGOS_390</strain>
    </source>
</reference>
<dbReference type="Pfam" id="PF03472">
    <property type="entry name" value="Autoind_bind"/>
    <property type="match status" value="1"/>
</dbReference>
<dbReference type="SUPFAM" id="SSF46894">
    <property type="entry name" value="C-terminal effector domain of the bipartite response regulators"/>
    <property type="match status" value="1"/>
</dbReference>
<feature type="domain" description="HTH luxR-type" evidence="4">
    <location>
        <begin position="168"/>
        <end position="233"/>
    </location>
</feature>
<dbReference type="InterPro" id="IPR005143">
    <property type="entry name" value="TF_LuxR_autoind-bd_dom"/>
</dbReference>
<evidence type="ECO:0000313" key="6">
    <source>
        <dbReference type="Proteomes" id="UP000220629"/>
    </source>
</evidence>
<evidence type="ECO:0000313" key="5">
    <source>
        <dbReference type="EMBL" id="PEH40673.1"/>
    </source>
</evidence>
<dbReference type="InterPro" id="IPR016032">
    <property type="entry name" value="Sig_transdc_resp-reg_C-effctor"/>
</dbReference>
<dbReference type="PRINTS" id="PR00038">
    <property type="entry name" value="HTHLUXR"/>
</dbReference>
<dbReference type="PROSITE" id="PS50043">
    <property type="entry name" value="HTH_LUXR_2"/>
    <property type="match status" value="1"/>
</dbReference>
<dbReference type="SMART" id="SM00421">
    <property type="entry name" value="HTH_LUXR"/>
    <property type="match status" value="1"/>
</dbReference>
<dbReference type="RefSeq" id="WP_098153281.1">
    <property type="nucleotide sequence ID" value="NZ_CADEXI010000010.1"/>
</dbReference>
<evidence type="ECO:0000256" key="3">
    <source>
        <dbReference type="ARBA" id="ARBA00023163"/>
    </source>
</evidence>
<evidence type="ECO:0000256" key="2">
    <source>
        <dbReference type="ARBA" id="ARBA00023125"/>
    </source>
</evidence>
<evidence type="ECO:0000256" key="1">
    <source>
        <dbReference type="ARBA" id="ARBA00023015"/>
    </source>
</evidence>
<organism evidence="5 6">
    <name type="scientific">Burkholderia gladioli</name>
    <name type="common">Pseudomonas marginata</name>
    <name type="synonym">Phytomonas marginata</name>
    <dbReference type="NCBI Taxonomy" id="28095"/>
    <lineage>
        <taxon>Bacteria</taxon>
        <taxon>Pseudomonadati</taxon>
        <taxon>Pseudomonadota</taxon>
        <taxon>Betaproteobacteria</taxon>
        <taxon>Burkholderiales</taxon>
        <taxon>Burkholderiaceae</taxon>
        <taxon>Burkholderia</taxon>
    </lineage>
</organism>
<keyword evidence="1" id="KW-0805">Transcription regulation</keyword>
<dbReference type="GO" id="GO:0006355">
    <property type="term" value="P:regulation of DNA-templated transcription"/>
    <property type="evidence" value="ECO:0007669"/>
    <property type="project" value="InterPro"/>
</dbReference>
<dbReference type="InterPro" id="IPR036693">
    <property type="entry name" value="TF_LuxR_autoind-bd_dom_sf"/>
</dbReference>
<sequence>MFAFQDIAQDLSEADSSIALFEKLNAYAKQFGFEYFCYGVKAPTSAVSDNIRIFDTYPNGWMAHYQSQGYIDADPTVQRALKSTEPILWPDWPNTRESRFWSDARDHGLAYGIAQPVWSARGVFGLLSFARGSDVISPSEEKDLSLKILWLANAAHSMMSNHILADLGLEGAVNLSERELEVLRWTSDGMNAAEVSEKLNISTSTVNWHIQQILTKFGARNKVQAVFRAITLGVL</sequence>
<dbReference type="SUPFAM" id="SSF75516">
    <property type="entry name" value="Pheromone-binding domain of LuxR-like quorum-sensing transcription factors"/>
    <property type="match status" value="1"/>
</dbReference>
<accession>A0A2A7SB57</accession>